<dbReference type="PROSITE" id="PS01139">
    <property type="entry name" value="BMC_1"/>
    <property type="match status" value="1"/>
</dbReference>
<dbReference type="CDD" id="cd07045">
    <property type="entry name" value="BMC_CcmK_like"/>
    <property type="match status" value="1"/>
</dbReference>
<dbReference type="Proteomes" id="UP000669239">
    <property type="component" value="Unassembled WGS sequence"/>
</dbReference>
<evidence type="ECO:0000313" key="6">
    <source>
        <dbReference type="EMBL" id="NSJ51645.1"/>
    </source>
</evidence>
<feature type="compositionally biased region" description="Basic and acidic residues" evidence="4">
    <location>
        <begin position="106"/>
        <end position="117"/>
    </location>
</feature>
<dbReference type="Pfam" id="PF00936">
    <property type="entry name" value="BMC"/>
    <property type="match status" value="1"/>
</dbReference>
<comment type="caution">
    <text evidence="6">The sequence shown here is derived from an EMBL/GenBank/DDBJ whole genome shotgun (WGS) entry which is preliminary data.</text>
</comment>
<dbReference type="Gene3D" id="3.30.70.1710">
    <property type="match status" value="1"/>
</dbReference>
<dbReference type="SUPFAM" id="SSF143414">
    <property type="entry name" value="CcmK-like"/>
    <property type="match status" value="1"/>
</dbReference>
<reference evidence="6 7" key="1">
    <citation type="journal article" date="2020" name="Cell Host Microbe">
        <title>Functional and Genomic Variation between Human-Derived Isolates of Lachnospiraceae Reveals Inter- and Intra-Species Diversity.</title>
        <authorList>
            <person name="Sorbara M.T."/>
            <person name="Littmann E.R."/>
            <person name="Fontana E."/>
            <person name="Moody T.U."/>
            <person name="Kohout C.E."/>
            <person name="Gjonbalaj M."/>
            <person name="Eaton V."/>
            <person name="Seok R."/>
            <person name="Leiner I.M."/>
            <person name="Pamer E.G."/>
        </authorList>
    </citation>
    <scope>NUCLEOTIDE SEQUENCE [LARGE SCALE GENOMIC DNA]</scope>
    <source>
        <strain evidence="6 7">MSK.1.17</strain>
    </source>
</reference>
<comment type="similarity">
    <text evidence="1">Belongs to the bacterial microcompartments protein family. CsoS1 subfamily.</text>
</comment>
<evidence type="ECO:0000256" key="4">
    <source>
        <dbReference type="SAM" id="MobiDB-lite"/>
    </source>
</evidence>
<dbReference type="InterPro" id="IPR050575">
    <property type="entry name" value="BMC_shell"/>
</dbReference>
<dbReference type="InterPro" id="IPR000249">
    <property type="entry name" value="BMC_dom"/>
</dbReference>
<dbReference type="InterPro" id="IPR020808">
    <property type="entry name" value="Bact_microcomp_CS"/>
</dbReference>
<evidence type="ECO:0000313" key="7">
    <source>
        <dbReference type="Proteomes" id="UP000669239"/>
    </source>
</evidence>
<dbReference type="SMART" id="SM00877">
    <property type="entry name" value="BMC"/>
    <property type="match status" value="1"/>
</dbReference>
<sequence length="232" mass="23702">MQSLGLIETKGMLAAIEAADAMLKAADVGILGKIKVGGGRMNVSVTGDVAAVKAAVDAGMAAVDRLGSGLLLSGHVIARPHEELETVIGGTPPMGPDDGGAWAERTGPEAARDEKQTEPASALTEEAAEGVAEEASEEAAEETAEEAQSASPGQLASQAVFAAPPDRRTLDRLAAEAGGEAAVKALISLKAAELRTLAKEYPELELAGRDISKASKTLLLTAFQAHFNHTGQ</sequence>
<protein>
    <submittedName>
        <fullName evidence="6">BMC domain-containing protein</fullName>
    </submittedName>
</protein>
<dbReference type="PANTHER" id="PTHR33941:SF11">
    <property type="entry name" value="BACTERIAL MICROCOMPARTMENT SHELL PROTEIN PDUJ"/>
    <property type="match status" value="1"/>
</dbReference>
<dbReference type="PANTHER" id="PTHR33941">
    <property type="entry name" value="PROPANEDIOL UTILIZATION PROTEIN PDUA"/>
    <property type="match status" value="1"/>
</dbReference>
<comment type="subcellular location">
    <subcellularLocation>
        <location evidence="2">Bacterial microcompartment</location>
    </subcellularLocation>
</comment>
<keyword evidence="7" id="KW-1185">Reference proteome</keyword>
<feature type="region of interest" description="Disordered" evidence="4">
    <location>
        <begin position="86"/>
        <end position="157"/>
    </location>
</feature>
<dbReference type="InterPro" id="IPR037233">
    <property type="entry name" value="CcmK-like_sf"/>
</dbReference>
<organism evidence="6 7">
    <name type="scientific">Enterocloster aldenensis</name>
    <dbReference type="NCBI Taxonomy" id="358742"/>
    <lineage>
        <taxon>Bacteria</taxon>
        <taxon>Bacillati</taxon>
        <taxon>Bacillota</taxon>
        <taxon>Clostridia</taxon>
        <taxon>Lachnospirales</taxon>
        <taxon>Lachnospiraceae</taxon>
        <taxon>Enterocloster</taxon>
    </lineage>
</organism>
<evidence type="ECO:0000256" key="2">
    <source>
        <dbReference type="ARBA" id="ARBA00024322"/>
    </source>
</evidence>
<accession>A0ABX2HTH9</accession>
<dbReference type="InterPro" id="IPR044872">
    <property type="entry name" value="CcmK/CsoS1_BMC"/>
</dbReference>
<feature type="compositionally biased region" description="Acidic residues" evidence="4">
    <location>
        <begin position="126"/>
        <end position="145"/>
    </location>
</feature>
<dbReference type="PROSITE" id="PS51930">
    <property type="entry name" value="BMC_2"/>
    <property type="match status" value="1"/>
</dbReference>
<evidence type="ECO:0000259" key="5">
    <source>
        <dbReference type="PROSITE" id="PS51930"/>
    </source>
</evidence>
<evidence type="ECO:0000256" key="1">
    <source>
        <dbReference type="ARBA" id="ARBA00023780"/>
    </source>
</evidence>
<name>A0ABX2HTH9_9FIRM</name>
<evidence type="ECO:0000256" key="3">
    <source>
        <dbReference type="ARBA" id="ARBA00024446"/>
    </source>
</evidence>
<dbReference type="EMBL" id="JAAITT010000044">
    <property type="protein sequence ID" value="NSJ51645.1"/>
    <property type="molecule type" value="Genomic_DNA"/>
</dbReference>
<gene>
    <name evidence="6" type="ORF">G5B36_23485</name>
</gene>
<dbReference type="RefSeq" id="WP_117557529.1">
    <property type="nucleotide sequence ID" value="NZ_CAXTHN010000005.1"/>
</dbReference>
<keyword evidence="3" id="KW-1283">Bacterial microcompartment</keyword>
<proteinExistence type="inferred from homology"/>
<feature type="domain" description="BMC" evidence="5">
    <location>
        <begin position="3"/>
        <end position="89"/>
    </location>
</feature>